<organism evidence="1 2">
    <name type="scientific">Dysosmobacter segnis</name>
    <dbReference type="NCBI Taxonomy" id="2763042"/>
    <lineage>
        <taxon>Bacteria</taxon>
        <taxon>Bacillati</taxon>
        <taxon>Bacillota</taxon>
        <taxon>Clostridia</taxon>
        <taxon>Eubacteriales</taxon>
        <taxon>Oscillospiraceae</taxon>
        <taxon>Dysosmobacter</taxon>
    </lineage>
</organism>
<dbReference type="EMBL" id="JACOQI010000001">
    <property type="protein sequence ID" value="MBC5768972.1"/>
    <property type="molecule type" value="Genomic_DNA"/>
</dbReference>
<comment type="caution">
    <text evidence="1">The sequence shown here is derived from an EMBL/GenBank/DDBJ whole genome shotgun (WGS) entry which is preliminary data.</text>
</comment>
<proteinExistence type="predicted"/>
<sequence>MKKLIKADLSKVLELTAAYQPINCDSLKAELEILSQNGYSDDLFLARKDRFRLMALSEVYTVGSDANRLLAMFEVQTCWPVLTLLLHAEYMEGDVRRGSVILMDYPELVRDVVLFNRLPNTQRERHIKQMISRCLRCAPQCTMVDLIGYLKTGR</sequence>
<accession>A0A923ME03</accession>
<protein>
    <submittedName>
        <fullName evidence="1">Uncharacterized protein</fullName>
    </submittedName>
</protein>
<reference evidence="1" key="1">
    <citation type="submission" date="2020-08" db="EMBL/GenBank/DDBJ databases">
        <title>Genome public.</title>
        <authorList>
            <person name="Liu C."/>
            <person name="Sun Q."/>
        </authorList>
    </citation>
    <scope>NUCLEOTIDE SEQUENCE</scope>
    <source>
        <strain evidence="1">BX15</strain>
    </source>
</reference>
<evidence type="ECO:0000313" key="2">
    <source>
        <dbReference type="Proteomes" id="UP000620327"/>
    </source>
</evidence>
<evidence type="ECO:0000313" key="1">
    <source>
        <dbReference type="EMBL" id="MBC5768972.1"/>
    </source>
</evidence>
<keyword evidence="2" id="KW-1185">Reference proteome</keyword>
<dbReference type="Proteomes" id="UP000620327">
    <property type="component" value="Unassembled WGS sequence"/>
</dbReference>
<name>A0A923ME03_9FIRM</name>
<dbReference type="RefSeq" id="WP_187013370.1">
    <property type="nucleotide sequence ID" value="NZ_JACOQI010000001.1"/>
</dbReference>
<dbReference type="AlphaFoldDB" id="A0A923ME03"/>
<gene>
    <name evidence="1" type="ORF">H8Z83_01220</name>
</gene>